<organism evidence="1 2">
    <name type="scientific">Sinanodonta woodiana</name>
    <name type="common">Chinese pond mussel</name>
    <name type="synonym">Anodonta woodiana</name>
    <dbReference type="NCBI Taxonomy" id="1069815"/>
    <lineage>
        <taxon>Eukaryota</taxon>
        <taxon>Metazoa</taxon>
        <taxon>Spiralia</taxon>
        <taxon>Lophotrochozoa</taxon>
        <taxon>Mollusca</taxon>
        <taxon>Bivalvia</taxon>
        <taxon>Autobranchia</taxon>
        <taxon>Heteroconchia</taxon>
        <taxon>Palaeoheterodonta</taxon>
        <taxon>Unionida</taxon>
        <taxon>Unionoidea</taxon>
        <taxon>Unionidae</taxon>
        <taxon>Unioninae</taxon>
        <taxon>Sinanodonta</taxon>
    </lineage>
</organism>
<feature type="non-terminal residue" evidence="1">
    <location>
        <position position="242"/>
    </location>
</feature>
<dbReference type="Proteomes" id="UP001634394">
    <property type="component" value="Unassembled WGS sequence"/>
</dbReference>
<proteinExistence type="predicted"/>
<protein>
    <submittedName>
        <fullName evidence="1">Uncharacterized protein</fullName>
    </submittedName>
</protein>
<gene>
    <name evidence="1" type="ORF">ACJMK2_018274</name>
</gene>
<sequence length="242" mass="26719">TSSTPFWCSPEVNISLRSRIVINCSLKNVQPNEVAIRVTPPNFYSAGSQPVILTLTTSDSTINLTWAMVPQHSSASGVQIYGPFAMCNSSGVYQIQISKSERILQTEEVKINISRDITEVNFTLNRASLTSNNTNITNNNGTQSSNYNVACSTRSGCDASSVGFLGILDNGQEQMIYGMNFLCTITYTNSYGWSVNCTGTIPETILYQMKKIVCRQFSNQLTKDEQQQVDSTIKLVDCEIKN</sequence>
<keyword evidence="2" id="KW-1185">Reference proteome</keyword>
<accession>A0ABD3UCW2</accession>
<name>A0ABD3UCW2_SINWO</name>
<evidence type="ECO:0000313" key="1">
    <source>
        <dbReference type="EMBL" id="KAL3847359.1"/>
    </source>
</evidence>
<dbReference type="EMBL" id="JBJQND010000016">
    <property type="protein sequence ID" value="KAL3847359.1"/>
    <property type="molecule type" value="Genomic_DNA"/>
</dbReference>
<reference evidence="1 2" key="1">
    <citation type="submission" date="2024-11" db="EMBL/GenBank/DDBJ databases">
        <title>Chromosome-level genome assembly of the freshwater bivalve Anodonta woodiana.</title>
        <authorList>
            <person name="Chen X."/>
        </authorList>
    </citation>
    <scope>NUCLEOTIDE SEQUENCE [LARGE SCALE GENOMIC DNA]</scope>
    <source>
        <strain evidence="1">MN2024</strain>
        <tissue evidence="1">Gills</tissue>
    </source>
</reference>
<dbReference type="AlphaFoldDB" id="A0ABD3UCW2"/>
<evidence type="ECO:0000313" key="2">
    <source>
        <dbReference type="Proteomes" id="UP001634394"/>
    </source>
</evidence>
<feature type="non-terminal residue" evidence="1">
    <location>
        <position position="1"/>
    </location>
</feature>
<comment type="caution">
    <text evidence="1">The sequence shown here is derived from an EMBL/GenBank/DDBJ whole genome shotgun (WGS) entry which is preliminary data.</text>
</comment>